<dbReference type="EMBL" id="DSOK01000344">
    <property type="protein sequence ID" value="HEN16283.1"/>
    <property type="molecule type" value="Genomic_DNA"/>
</dbReference>
<comment type="caution">
    <text evidence="1">The sequence shown here is derived from an EMBL/GenBank/DDBJ whole genome shotgun (WGS) entry which is preliminary data.</text>
</comment>
<organism evidence="1">
    <name type="scientific">Schlesneria paludicola</name>
    <dbReference type="NCBI Taxonomy" id="360056"/>
    <lineage>
        <taxon>Bacteria</taxon>
        <taxon>Pseudomonadati</taxon>
        <taxon>Planctomycetota</taxon>
        <taxon>Planctomycetia</taxon>
        <taxon>Planctomycetales</taxon>
        <taxon>Planctomycetaceae</taxon>
        <taxon>Schlesneria</taxon>
    </lineage>
</organism>
<dbReference type="InterPro" id="IPR025132">
    <property type="entry name" value="DUF4058"/>
</dbReference>
<evidence type="ECO:0000313" key="1">
    <source>
        <dbReference type="EMBL" id="HEN16283.1"/>
    </source>
</evidence>
<protein>
    <submittedName>
        <fullName evidence="1">DUF4058 family protein</fullName>
    </submittedName>
</protein>
<dbReference type="Pfam" id="PF13267">
    <property type="entry name" value="DUF4058"/>
    <property type="match status" value="1"/>
</dbReference>
<gene>
    <name evidence="1" type="ORF">ENQ76_12545</name>
</gene>
<sequence>MIKWLKRSRLGASVTPSPFPGMDPYLEDPRLWPSLHTRLITVIADTFLPQLSEDYYTLIEERVYIGDADDPGAPYIVPDVSVGQSERDVGTGGGAAAVAEEPLIVVTLPDREIREAYVTIRDRKNHELVAVVEVLSPSNRIHGSAGWRNYVSKREAVTSSATPFVEIDLLRGGERLIPRQASRRADYLVHVSPAWLRPKGQVWPIRLPDRLPTVPIPLKTPVEKLSLDLQEALTTIYERGGYNRVIDYAQPPDPPLTPEQAAWAKDVLANAAGAKA</sequence>
<accession>A0A7C2K221</accession>
<reference evidence="1" key="1">
    <citation type="journal article" date="2020" name="mSystems">
        <title>Genome- and Community-Level Interaction Insights into Carbon Utilization and Element Cycling Functions of Hydrothermarchaeota in Hydrothermal Sediment.</title>
        <authorList>
            <person name="Zhou Z."/>
            <person name="Liu Y."/>
            <person name="Xu W."/>
            <person name="Pan J."/>
            <person name="Luo Z.H."/>
            <person name="Li M."/>
        </authorList>
    </citation>
    <scope>NUCLEOTIDE SEQUENCE [LARGE SCALE GENOMIC DNA]</scope>
    <source>
        <strain evidence="1">SpSt-339</strain>
    </source>
</reference>
<name>A0A7C2K221_9PLAN</name>
<proteinExistence type="predicted"/>
<dbReference type="AlphaFoldDB" id="A0A7C2K221"/>